<reference evidence="1 2" key="1">
    <citation type="submission" date="2014-10" db="EMBL/GenBank/DDBJ databases">
        <title>Draft genome sequence of the proteorhodopsin-containing marine bacterium Dokdonia donghaensis.</title>
        <authorList>
            <person name="Gomez-Consarnau L."/>
            <person name="Gonzalez J.M."/>
            <person name="Riedel T."/>
            <person name="Jaenicke S."/>
            <person name="Wagner-Doebler I."/>
            <person name="Fuhrman J.A."/>
        </authorList>
    </citation>
    <scope>NUCLEOTIDE SEQUENCE [LARGE SCALE GENOMIC DNA]</scope>
    <source>
        <strain evidence="1 2">DSW-1</strain>
    </source>
</reference>
<keyword evidence="1" id="KW-0030">Aminoacyl-tRNA synthetase</keyword>
<gene>
    <name evidence="1" type="ORF">NV36_08755</name>
</gene>
<dbReference type="PATRIC" id="fig|1300343.5.peg.631"/>
<dbReference type="Proteomes" id="UP000030140">
    <property type="component" value="Unassembled WGS sequence"/>
</dbReference>
<sequence length="86" mass="9536">MRVYNNFDQIEHDLKILKLKRQISEEEVRLNVNGAKTGMSSGLSPVSSIGNLVGSLVQKAVVAKLLSAIFGYKRVKEVDKKGEYKA</sequence>
<evidence type="ECO:0000313" key="1">
    <source>
        <dbReference type="EMBL" id="KGO06922.1"/>
    </source>
</evidence>
<dbReference type="EMBL" id="JSAQ01000001">
    <property type="protein sequence ID" value="KGO06922.1"/>
    <property type="molecule type" value="Genomic_DNA"/>
</dbReference>
<proteinExistence type="predicted"/>
<protein>
    <submittedName>
        <fullName evidence="1">Glutaminyl-tRNA synthetase</fullName>
    </submittedName>
</protein>
<dbReference type="OrthoDB" id="1149272at2"/>
<dbReference type="RefSeq" id="WP_035326205.1">
    <property type="nucleotide sequence ID" value="NZ_CP015125.1"/>
</dbReference>
<comment type="caution">
    <text evidence="1">The sequence shown here is derived from an EMBL/GenBank/DDBJ whole genome shotgun (WGS) entry which is preliminary data.</text>
</comment>
<dbReference type="GO" id="GO:0004812">
    <property type="term" value="F:aminoacyl-tRNA ligase activity"/>
    <property type="evidence" value="ECO:0007669"/>
    <property type="project" value="UniProtKB-KW"/>
</dbReference>
<dbReference type="AlphaFoldDB" id="A0A0A2GUM6"/>
<accession>A0A0A2GUM6</accession>
<dbReference type="KEGG" id="ddo:I597_0621"/>
<organism evidence="1 2">
    <name type="scientific">Dokdonia donghaensis DSW-1</name>
    <dbReference type="NCBI Taxonomy" id="1300343"/>
    <lineage>
        <taxon>Bacteria</taxon>
        <taxon>Pseudomonadati</taxon>
        <taxon>Bacteroidota</taxon>
        <taxon>Flavobacteriia</taxon>
        <taxon>Flavobacteriales</taxon>
        <taxon>Flavobacteriaceae</taxon>
        <taxon>Dokdonia</taxon>
    </lineage>
</organism>
<name>A0A0A2GUM6_9FLAO</name>
<keyword evidence="1" id="KW-0436">Ligase</keyword>
<keyword evidence="2" id="KW-1185">Reference proteome</keyword>
<evidence type="ECO:0000313" key="2">
    <source>
        <dbReference type="Proteomes" id="UP000030140"/>
    </source>
</evidence>